<reference evidence="2 3" key="1">
    <citation type="submission" date="2020-06" db="EMBL/GenBank/DDBJ databases">
        <title>Description of novel acetic acid bacteria.</title>
        <authorList>
            <person name="Sombolestani A."/>
        </authorList>
    </citation>
    <scope>NUCLEOTIDE SEQUENCE [LARGE SCALE GENOMIC DNA]</scope>
    <source>
        <strain evidence="2 3">LMG 27010</strain>
    </source>
</reference>
<accession>A0A850PBK5</accession>
<sequence length="442" mass="49172">MSTDLRAKIANFFHPMSHAALDIEPFRIAGLEIPRGDGFAKSQRIDAALDNLSEMEMAKLALKLAQGRGDVALDEAGRKVLEADEPPLTRITRRDVARVFGDDLAGEADVIELVGRYFVISDPFEEVFGGSGRSLRNKIERHMVRNPGDCSVEFLFGEIGAFDCSRARFGALLQDTVHPLARSGEEQLRTVTALNKVLARDGYELAVDGDESGHPIYAFRPIVRGVEGRPKNLIFASRGPKPELGFADAINNDIVILSGEESCLVYDRPITAANGLLWSELVTWWSEQGSGGDAVSLGKRLQESLASDAERKIFATYFKTYRNSVADALPALLPQVYLHYDPAVVKMLRHRLPLIRQRMDFLLLLPGRQRVVIEVDGKHHFSEGEKPSLKIYSAMVSADRELRLAGYEVYRFGANELVGTGSEKVIQDFFDKLFRLHRVTKA</sequence>
<dbReference type="RefSeq" id="WP_176612669.1">
    <property type="nucleotide sequence ID" value="NZ_JABXXR010000014.1"/>
</dbReference>
<evidence type="ECO:0000259" key="1">
    <source>
        <dbReference type="Pfam" id="PF18860"/>
    </source>
</evidence>
<proteinExistence type="predicted"/>
<dbReference type="EMBL" id="JABXXR010000014">
    <property type="protein sequence ID" value="NVN39686.1"/>
    <property type="molecule type" value="Genomic_DNA"/>
</dbReference>
<name>A0A850PBK5_9PROT</name>
<evidence type="ECO:0000313" key="2">
    <source>
        <dbReference type="EMBL" id="NVN39686.1"/>
    </source>
</evidence>
<protein>
    <recommendedName>
        <fullName evidence="1">AbiJ-NTD3 domain-containing protein</fullName>
    </recommendedName>
</protein>
<comment type="caution">
    <text evidence="2">The sequence shown here is derived from an EMBL/GenBank/DDBJ whole genome shotgun (WGS) entry which is preliminary data.</text>
</comment>
<dbReference type="AlphaFoldDB" id="A0A850PBK5"/>
<dbReference type="InterPro" id="IPR041427">
    <property type="entry name" value="AbiJ-NTD3"/>
</dbReference>
<gene>
    <name evidence="2" type="ORF">HUK82_03775</name>
</gene>
<evidence type="ECO:0000313" key="3">
    <source>
        <dbReference type="Proteomes" id="UP000585665"/>
    </source>
</evidence>
<dbReference type="Pfam" id="PF18860">
    <property type="entry name" value="AbiJ_NTD3"/>
    <property type="match status" value="1"/>
</dbReference>
<dbReference type="Proteomes" id="UP000585665">
    <property type="component" value="Unassembled WGS sequence"/>
</dbReference>
<organism evidence="2 3">
    <name type="scientific">Ameyamaea chiangmaiensis</name>
    <dbReference type="NCBI Taxonomy" id="442969"/>
    <lineage>
        <taxon>Bacteria</taxon>
        <taxon>Pseudomonadati</taxon>
        <taxon>Pseudomonadota</taxon>
        <taxon>Alphaproteobacteria</taxon>
        <taxon>Acetobacterales</taxon>
        <taxon>Acetobacteraceae</taxon>
        <taxon>Ameyamaea</taxon>
    </lineage>
</organism>
<keyword evidence="3" id="KW-1185">Reference proteome</keyword>
<feature type="domain" description="AbiJ-NTD3" evidence="1">
    <location>
        <begin position="88"/>
        <end position="251"/>
    </location>
</feature>